<gene>
    <name evidence="1" type="ORF">EZM97_01185</name>
</gene>
<proteinExistence type="predicted"/>
<evidence type="ECO:0000313" key="1">
    <source>
        <dbReference type="EMBL" id="TCI12011.1"/>
    </source>
</evidence>
<keyword evidence="2" id="KW-1185">Reference proteome</keyword>
<evidence type="ECO:0000313" key="2">
    <source>
        <dbReference type="Proteomes" id="UP000291822"/>
    </source>
</evidence>
<dbReference type="Pfam" id="PF16108">
    <property type="entry name" value="DUF4826"/>
    <property type="match status" value="1"/>
</dbReference>
<dbReference type="Proteomes" id="UP000291822">
    <property type="component" value="Unassembled WGS sequence"/>
</dbReference>
<accession>A0A4R0YU81</accession>
<dbReference type="AlphaFoldDB" id="A0A4R0YU81"/>
<sequence length="144" mass="16032">MDYGNPEAEERWCNERRDDVCACLQQQGVVHGQVGEWPAWHLAPYVAIWAVESKSNPGRVGWWAISGDLPTDYVSSASIQHPRDAMAAIATRWRDLAERMARGEPTTGISIGESTNWQIMAPLLASRAETLQAWAADPEIWGDL</sequence>
<comment type="caution">
    <text evidence="1">The sequence shown here is derived from an EMBL/GenBank/DDBJ whole genome shotgun (WGS) entry which is preliminary data.</text>
</comment>
<reference evidence="1 2" key="1">
    <citation type="submission" date="2019-02" db="EMBL/GenBank/DDBJ databases">
        <title>Dyella amyloliquefaciens sp. nov., isolated from forest soil.</title>
        <authorList>
            <person name="Gao Z.-H."/>
            <person name="Qiu L.-H."/>
        </authorList>
    </citation>
    <scope>NUCLEOTIDE SEQUENCE [LARGE SCALE GENOMIC DNA]</scope>
    <source>
        <strain evidence="1 2">KACC 12747</strain>
    </source>
</reference>
<dbReference type="EMBL" id="SJTG01000001">
    <property type="protein sequence ID" value="TCI12011.1"/>
    <property type="molecule type" value="Genomic_DNA"/>
</dbReference>
<organism evidence="1 2">
    <name type="scientific">Dyella soli</name>
    <dbReference type="NCBI Taxonomy" id="522319"/>
    <lineage>
        <taxon>Bacteria</taxon>
        <taxon>Pseudomonadati</taxon>
        <taxon>Pseudomonadota</taxon>
        <taxon>Gammaproteobacteria</taxon>
        <taxon>Lysobacterales</taxon>
        <taxon>Rhodanobacteraceae</taxon>
        <taxon>Dyella</taxon>
    </lineage>
</organism>
<protein>
    <submittedName>
        <fullName evidence="1">DUF4826 family protein</fullName>
    </submittedName>
</protein>
<dbReference type="InterPro" id="IPR032251">
    <property type="entry name" value="DUF4826"/>
</dbReference>
<name>A0A4R0YU81_9GAMM</name>
<dbReference type="RefSeq" id="WP_131151208.1">
    <property type="nucleotide sequence ID" value="NZ_SJTG01000001.1"/>
</dbReference>